<feature type="transmembrane region" description="Helical" evidence="8">
    <location>
        <begin position="359"/>
        <end position="378"/>
    </location>
</feature>
<dbReference type="AlphaFoldDB" id="A0A1Z5JV78"/>
<feature type="transmembrane region" description="Helical" evidence="8">
    <location>
        <begin position="101"/>
        <end position="121"/>
    </location>
</feature>
<feature type="transmembrane region" description="Helical" evidence="8">
    <location>
        <begin position="133"/>
        <end position="150"/>
    </location>
</feature>
<feature type="transmembrane region" description="Helical" evidence="8">
    <location>
        <begin position="156"/>
        <end position="181"/>
    </location>
</feature>
<dbReference type="InterPro" id="IPR050495">
    <property type="entry name" value="ATG22/LtaA_families"/>
</dbReference>
<evidence type="ECO:0000256" key="4">
    <source>
        <dbReference type="ARBA" id="ARBA00022692"/>
    </source>
</evidence>
<proteinExistence type="inferred from homology"/>
<name>A0A1Z5JV78_FISSO</name>
<keyword evidence="4 8" id="KW-0812">Transmembrane</keyword>
<dbReference type="GO" id="GO:0012505">
    <property type="term" value="C:endomembrane system"/>
    <property type="evidence" value="ECO:0007669"/>
    <property type="project" value="UniProtKB-SubCell"/>
</dbReference>
<dbReference type="Gene3D" id="1.20.1250.20">
    <property type="entry name" value="MFS general substrate transporter like domains"/>
    <property type="match status" value="1"/>
</dbReference>
<feature type="compositionally biased region" description="Basic and acidic residues" evidence="7">
    <location>
        <begin position="1"/>
        <end position="20"/>
    </location>
</feature>
<evidence type="ECO:0000256" key="2">
    <source>
        <dbReference type="ARBA" id="ARBA00006978"/>
    </source>
</evidence>
<feature type="transmembrane region" description="Helical" evidence="8">
    <location>
        <begin position="234"/>
        <end position="252"/>
    </location>
</feature>
<feature type="transmembrane region" description="Helical" evidence="8">
    <location>
        <begin position="446"/>
        <end position="470"/>
    </location>
</feature>
<comment type="subcellular location">
    <subcellularLocation>
        <location evidence="1">Endomembrane system</location>
        <topology evidence="1">Multi-pass membrane protein</topology>
    </subcellularLocation>
</comment>
<dbReference type="OrthoDB" id="44491at2759"/>
<gene>
    <name evidence="9" type="ORF">FisN_18Hh166</name>
</gene>
<evidence type="ECO:0000256" key="5">
    <source>
        <dbReference type="ARBA" id="ARBA00022989"/>
    </source>
</evidence>
<dbReference type="InParanoid" id="A0A1Z5JV78"/>
<accession>A0A1Z5JV78</accession>
<evidence type="ECO:0000256" key="6">
    <source>
        <dbReference type="ARBA" id="ARBA00023136"/>
    </source>
</evidence>
<feature type="transmembrane region" description="Helical" evidence="8">
    <location>
        <begin position="417"/>
        <end position="440"/>
    </location>
</feature>
<feature type="transmembrane region" description="Helical" evidence="8">
    <location>
        <begin position="326"/>
        <end position="347"/>
    </location>
</feature>
<organism evidence="9 10">
    <name type="scientific">Fistulifera solaris</name>
    <name type="common">Oleaginous diatom</name>
    <dbReference type="NCBI Taxonomy" id="1519565"/>
    <lineage>
        <taxon>Eukaryota</taxon>
        <taxon>Sar</taxon>
        <taxon>Stramenopiles</taxon>
        <taxon>Ochrophyta</taxon>
        <taxon>Bacillariophyta</taxon>
        <taxon>Bacillariophyceae</taxon>
        <taxon>Bacillariophycidae</taxon>
        <taxon>Naviculales</taxon>
        <taxon>Naviculaceae</taxon>
        <taxon>Fistulifera</taxon>
    </lineage>
</organism>
<dbReference type="SUPFAM" id="SSF103473">
    <property type="entry name" value="MFS general substrate transporter"/>
    <property type="match status" value="1"/>
</dbReference>
<dbReference type="InterPro" id="IPR024671">
    <property type="entry name" value="Atg22-like"/>
</dbReference>
<keyword evidence="3" id="KW-0813">Transport</keyword>
<keyword evidence="5 8" id="KW-1133">Transmembrane helix</keyword>
<evidence type="ECO:0000313" key="9">
    <source>
        <dbReference type="EMBL" id="GAX17955.1"/>
    </source>
</evidence>
<dbReference type="Proteomes" id="UP000198406">
    <property type="component" value="Unassembled WGS sequence"/>
</dbReference>
<evidence type="ECO:0008006" key="11">
    <source>
        <dbReference type="Google" id="ProtNLM"/>
    </source>
</evidence>
<comment type="caution">
    <text evidence="9">The sequence shown here is derived from an EMBL/GenBank/DDBJ whole genome shotgun (WGS) entry which is preliminary data.</text>
</comment>
<evidence type="ECO:0000256" key="3">
    <source>
        <dbReference type="ARBA" id="ARBA00022448"/>
    </source>
</evidence>
<feature type="transmembrane region" description="Helical" evidence="8">
    <location>
        <begin position="384"/>
        <end position="405"/>
    </location>
</feature>
<sequence length="492" mass="54199">MSTEIDKVSEGSVEDGPKNDEIEDEDASVKKIPWYKFDNVAMSRGYCTLGIGRGALVMSNIFLSTSLIFLASEEAGCLNEKGDEVSDDCDEKVYGFKPVSLISNIAIMTGVLSALFMPLAGAMIDYTSFRRQVGICVAVLMILIQAVQIYTVSSTWFAMAMLQALAGFLYQVQVLAVYAYLPEIATTVGQQIMTQQTALFTMTQFGAQCLFLIVVIAISIALGLDDVNTAQVSQGIDVVWTGSFFYWGWLLLPNVPPRHVLREGKLLITEGFSRVYHTAKEIQQHYKRGLRCYFVALIFAESAVNAFTTVAVVFLDEQIGLSGTEIGLFFLVTLLFSLPGSKIGAFVTARSNPNTSWQLCMLSLMLFASGGAIVLDYIPKSLSYLWGAGIGLHLGWFYPTENLFFSMILPKDHEAELAGFYVYCTQILSWLPPLIFTILVEADVNQTYAVVAVSSFLLVSIFSLQCAAHWDEILEESGRSAGKKTEELDSTH</sequence>
<dbReference type="InterPro" id="IPR036259">
    <property type="entry name" value="MFS_trans_sf"/>
</dbReference>
<reference evidence="9 10" key="1">
    <citation type="journal article" date="2015" name="Plant Cell">
        <title>Oil accumulation by the oleaginous diatom Fistulifera solaris as revealed by the genome and transcriptome.</title>
        <authorList>
            <person name="Tanaka T."/>
            <person name="Maeda Y."/>
            <person name="Veluchamy A."/>
            <person name="Tanaka M."/>
            <person name="Abida H."/>
            <person name="Marechal E."/>
            <person name="Bowler C."/>
            <person name="Muto M."/>
            <person name="Sunaga Y."/>
            <person name="Tanaka M."/>
            <person name="Yoshino T."/>
            <person name="Taniguchi T."/>
            <person name="Fukuda Y."/>
            <person name="Nemoto M."/>
            <person name="Matsumoto M."/>
            <person name="Wong P.S."/>
            <person name="Aburatani S."/>
            <person name="Fujibuchi W."/>
        </authorList>
    </citation>
    <scope>NUCLEOTIDE SEQUENCE [LARGE SCALE GENOMIC DNA]</scope>
    <source>
        <strain evidence="9 10">JPCC DA0580</strain>
    </source>
</reference>
<keyword evidence="10" id="KW-1185">Reference proteome</keyword>
<evidence type="ECO:0000256" key="8">
    <source>
        <dbReference type="SAM" id="Phobius"/>
    </source>
</evidence>
<protein>
    <recommendedName>
        <fullName evidence="11">Major facilitator superfamily (MFS) profile domain-containing protein</fullName>
    </recommendedName>
</protein>
<dbReference type="Pfam" id="PF11700">
    <property type="entry name" value="ATG22"/>
    <property type="match status" value="1"/>
</dbReference>
<feature type="transmembrane region" description="Helical" evidence="8">
    <location>
        <begin position="202"/>
        <end position="222"/>
    </location>
</feature>
<dbReference type="PANTHER" id="PTHR23519:SF1">
    <property type="entry name" value="AUTOPHAGY-RELATED PROTEIN 22"/>
    <property type="match status" value="1"/>
</dbReference>
<comment type="similarity">
    <text evidence="2">Belongs to the ATG22 family.</text>
</comment>
<feature type="transmembrane region" description="Helical" evidence="8">
    <location>
        <begin position="51"/>
        <end position="71"/>
    </location>
</feature>
<keyword evidence="6 8" id="KW-0472">Membrane</keyword>
<evidence type="ECO:0000256" key="7">
    <source>
        <dbReference type="SAM" id="MobiDB-lite"/>
    </source>
</evidence>
<dbReference type="PANTHER" id="PTHR23519">
    <property type="entry name" value="AUTOPHAGY-RELATED PROTEIN 22"/>
    <property type="match status" value="1"/>
</dbReference>
<evidence type="ECO:0000313" key="10">
    <source>
        <dbReference type="Proteomes" id="UP000198406"/>
    </source>
</evidence>
<evidence type="ECO:0000256" key="1">
    <source>
        <dbReference type="ARBA" id="ARBA00004127"/>
    </source>
</evidence>
<feature type="region of interest" description="Disordered" evidence="7">
    <location>
        <begin position="1"/>
        <end position="25"/>
    </location>
</feature>
<dbReference type="CDD" id="cd06174">
    <property type="entry name" value="MFS"/>
    <property type="match status" value="1"/>
</dbReference>
<feature type="transmembrane region" description="Helical" evidence="8">
    <location>
        <begin position="292"/>
        <end position="314"/>
    </location>
</feature>
<dbReference type="EMBL" id="BDSP01000123">
    <property type="protein sequence ID" value="GAX17955.1"/>
    <property type="molecule type" value="Genomic_DNA"/>
</dbReference>